<dbReference type="OrthoDB" id="435430at2759"/>
<dbReference type="Gene3D" id="1.20.1270.60">
    <property type="entry name" value="Arfaptin homology (AH) domain/BAR domain"/>
    <property type="match status" value="1"/>
</dbReference>
<dbReference type="AlphaFoldDB" id="A0A7R8ZQV4"/>
<dbReference type="InterPro" id="IPR027267">
    <property type="entry name" value="AH/BAR_dom_sf"/>
</dbReference>
<proteinExistence type="predicted"/>
<organism evidence="1">
    <name type="scientific">Cyprideis torosa</name>
    <dbReference type="NCBI Taxonomy" id="163714"/>
    <lineage>
        <taxon>Eukaryota</taxon>
        <taxon>Metazoa</taxon>
        <taxon>Ecdysozoa</taxon>
        <taxon>Arthropoda</taxon>
        <taxon>Crustacea</taxon>
        <taxon>Oligostraca</taxon>
        <taxon>Ostracoda</taxon>
        <taxon>Podocopa</taxon>
        <taxon>Podocopida</taxon>
        <taxon>Cytherocopina</taxon>
        <taxon>Cytheroidea</taxon>
        <taxon>Cytherideidae</taxon>
        <taxon>Cyprideis</taxon>
    </lineage>
</organism>
<accession>A0A7R8ZQV4</accession>
<name>A0A7R8ZQV4_9CRUS</name>
<dbReference type="EMBL" id="OB661715">
    <property type="protein sequence ID" value="CAD7228827.1"/>
    <property type="molecule type" value="Genomic_DNA"/>
</dbReference>
<dbReference type="SUPFAM" id="SSF103657">
    <property type="entry name" value="BAR/IMD domain-like"/>
    <property type="match status" value="1"/>
</dbReference>
<dbReference type="PANTHER" id="PTHR45854:SF3">
    <property type="entry name" value="ARFGAP WITH SH3 DOMAIN, ANK REPEAT AND PH DOMAIN-CONTAINING PROTEIN"/>
    <property type="match status" value="1"/>
</dbReference>
<protein>
    <submittedName>
        <fullName evidence="1">Uncharacterized protein</fullName>
    </submittedName>
</protein>
<dbReference type="GO" id="GO:0005096">
    <property type="term" value="F:GTPase activator activity"/>
    <property type="evidence" value="ECO:0007669"/>
    <property type="project" value="InterPro"/>
</dbReference>
<dbReference type="PANTHER" id="PTHR45854">
    <property type="entry name" value="ASAP FAMILY MEMBER"/>
    <property type="match status" value="1"/>
</dbReference>
<sequence length="94" mass="10743">MSSRYKSVGGEYGHTRVETIPKIHHLNNLVLFPVDNLLKCELKGQKGDLRRPFDRAAREYEAKFNKLEKVEVLSSEAEGRLIVCGPMMKVVPSW</sequence>
<dbReference type="InterPro" id="IPR043593">
    <property type="entry name" value="ASAP"/>
</dbReference>
<gene>
    <name evidence="1" type="ORF">CTOB1V02_LOCUS6705</name>
</gene>
<reference evidence="1" key="1">
    <citation type="submission" date="2020-11" db="EMBL/GenBank/DDBJ databases">
        <authorList>
            <person name="Tran Van P."/>
        </authorList>
    </citation>
    <scope>NUCLEOTIDE SEQUENCE</scope>
</reference>
<evidence type="ECO:0000313" key="1">
    <source>
        <dbReference type="EMBL" id="CAD7228827.1"/>
    </source>
</evidence>